<keyword evidence="2" id="KW-0479">Metal-binding</keyword>
<feature type="domain" description="C2H2-type" evidence="10">
    <location>
        <begin position="269"/>
        <end position="296"/>
    </location>
</feature>
<evidence type="ECO:0000256" key="8">
    <source>
        <dbReference type="PROSITE-ProRule" id="PRU00042"/>
    </source>
</evidence>
<dbReference type="PROSITE" id="PS00028">
    <property type="entry name" value="ZINC_FINGER_C2H2_1"/>
    <property type="match status" value="7"/>
</dbReference>
<evidence type="ECO:0000313" key="12">
    <source>
        <dbReference type="RefSeq" id="XP_031766419.2"/>
    </source>
</evidence>
<dbReference type="InParanoid" id="A0A6J3C602"/>
<dbReference type="Proteomes" id="UP001652740">
    <property type="component" value="Unplaced"/>
</dbReference>
<dbReference type="GO" id="GO:0003700">
    <property type="term" value="F:DNA-binding transcription factor activity"/>
    <property type="evidence" value="ECO:0007669"/>
    <property type="project" value="TreeGrafter"/>
</dbReference>
<evidence type="ECO:0000256" key="6">
    <source>
        <dbReference type="ARBA" id="ARBA00023125"/>
    </source>
</evidence>
<evidence type="ECO:0000256" key="2">
    <source>
        <dbReference type="ARBA" id="ARBA00022723"/>
    </source>
</evidence>
<evidence type="ECO:0000256" key="5">
    <source>
        <dbReference type="ARBA" id="ARBA00022833"/>
    </source>
</evidence>
<evidence type="ECO:0000313" key="11">
    <source>
        <dbReference type="Proteomes" id="UP001652740"/>
    </source>
</evidence>
<protein>
    <submittedName>
        <fullName evidence="12 13">Zinc finger protein 98-like</fullName>
    </submittedName>
</protein>
<evidence type="ECO:0000256" key="9">
    <source>
        <dbReference type="SAM" id="MobiDB-lite"/>
    </source>
</evidence>
<dbReference type="GO" id="GO:0008270">
    <property type="term" value="F:zinc ion binding"/>
    <property type="evidence" value="ECO:0007669"/>
    <property type="project" value="UniProtKB-KW"/>
</dbReference>
<dbReference type="PROSITE" id="PS50157">
    <property type="entry name" value="ZINC_FINGER_C2H2_2"/>
    <property type="match status" value="7"/>
</dbReference>
<feature type="region of interest" description="Disordered" evidence="9">
    <location>
        <begin position="43"/>
        <end position="68"/>
    </location>
</feature>
<dbReference type="RefSeq" id="XP_052754791.1">
    <property type="nucleotide sequence ID" value="XM_052898831.1"/>
</dbReference>
<feature type="domain" description="C2H2-type" evidence="10">
    <location>
        <begin position="326"/>
        <end position="354"/>
    </location>
</feature>
<comment type="subcellular location">
    <subcellularLocation>
        <location evidence="1">Nucleus</location>
    </subcellularLocation>
</comment>
<name>A0A6J3C602_GALME</name>
<evidence type="ECO:0000259" key="10">
    <source>
        <dbReference type="PROSITE" id="PS50157"/>
    </source>
</evidence>
<keyword evidence="5" id="KW-0862">Zinc</keyword>
<dbReference type="GeneID" id="113510120"/>
<accession>A0A6J3C602</accession>
<feature type="compositionally biased region" description="Basic and acidic residues" evidence="9">
    <location>
        <begin position="50"/>
        <end position="66"/>
    </location>
</feature>
<dbReference type="Pfam" id="PF00096">
    <property type="entry name" value="zf-C2H2"/>
    <property type="match status" value="4"/>
</dbReference>
<dbReference type="GO" id="GO:0048598">
    <property type="term" value="P:embryonic morphogenesis"/>
    <property type="evidence" value="ECO:0007669"/>
    <property type="project" value="UniProtKB-ARBA"/>
</dbReference>
<dbReference type="PANTHER" id="PTHR24404">
    <property type="entry name" value="ZINC FINGER PROTEIN"/>
    <property type="match status" value="1"/>
</dbReference>
<dbReference type="Gene3D" id="3.30.160.60">
    <property type="entry name" value="Classic Zinc Finger"/>
    <property type="match status" value="7"/>
</dbReference>
<proteinExistence type="predicted"/>
<evidence type="ECO:0000256" key="7">
    <source>
        <dbReference type="ARBA" id="ARBA00023242"/>
    </source>
</evidence>
<evidence type="ECO:0000256" key="3">
    <source>
        <dbReference type="ARBA" id="ARBA00022737"/>
    </source>
</evidence>
<dbReference type="InterPro" id="IPR050589">
    <property type="entry name" value="Ikaros_C2H2-ZF"/>
</dbReference>
<feature type="domain" description="C2H2-type" evidence="10">
    <location>
        <begin position="155"/>
        <end position="182"/>
    </location>
</feature>
<reference evidence="12 13" key="1">
    <citation type="submission" date="2025-05" db="UniProtKB">
        <authorList>
            <consortium name="RefSeq"/>
        </authorList>
    </citation>
    <scope>IDENTIFICATION</scope>
    <source>
        <tissue evidence="12 13">Whole larvae</tissue>
    </source>
</reference>
<dbReference type="PANTHER" id="PTHR24404:SF114">
    <property type="entry name" value="KLUMPFUSS, ISOFORM B-RELATED"/>
    <property type="match status" value="1"/>
</dbReference>
<feature type="domain" description="C2H2-type" evidence="10">
    <location>
        <begin position="297"/>
        <end position="325"/>
    </location>
</feature>
<organism evidence="11 12">
    <name type="scientific">Galleria mellonella</name>
    <name type="common">Greater wax moth</name>
    <dbReference type="NCBI Taxonomy" id="7137"/>
    <lineage>
        <taxon>Eukaryota</taxon>
        <taxon>Metazoa</taxon>
        <taxon>Ecdysozoa</taxon>
        <taxon>Arthropoda</taxon>
        <taxon>Hexapoda</taxon>
        <taxon>Insecta</taxon>
        <taxon>Pterygota</taxon>
        <taxon>Neoptera</taxon>
        <taxon>Endopterygota</taxon>
        <taxon>Lepidoptera</taxon>
        <taxon>Glossata</taxon>
        <taxon>Ditrysia</taxon>
        <taxon>Pyraloidea</taxon>
        <taxon>Pyralidae</taxon>
        <taxon>Galleriinae</taxon>
        <taxon>Galleria</taxon>
    </lineage>
</organism>
<dbReference type="AlphaFoldDB" id="A0A6J3C602"/>
<keyword evidence="4 8" id="KW-0863">Zinc-finger</keyword>
<sequence>MYSGTVYHGQTVNKPDGIATSIKIEPLDSDCGDEPQAVNLDVTTNVKTEFPPHEPSEYDTDTHQRTETTPLHRPVVKTEYVDVTEKSEVHKFTGKENDHFLKLNKDLVLKNELVIAPSVVRTGPMTGIAQHLLHSITGAGNVSLLCNKTKADKPHCCEVCKKCFKRKAHLKEHMYIHNGNKPYSCEPCQKFFATKGNLKEHIAMHDYTGEKPYICEMCEKCFRLSSQLKMHMLIHTGEKPFSCPVCRKCFRAKTNLKEHMLIHTGEKLYACYMCKKCFKTKRYLKQHVMIHTGGKPYCCDLCKRFFKTKKCLRQHLDNMHTAEKSHACHICNCRFKTKQDLSKHLLILHSAEKA</sequence>
<dbReference type="GO" id="GO:0006357">
    <property type="term" value="P:regulation of transcription by RNA polymerase II"/>
    <property type="evidence" value="ECO:0007669"/>
    <property type="project" value="TreeGrafter"/>
</dbReference>
<keyword evidence="3" id="KW-0677">Repeat</keyword>
<keyword evidence="7" id="KW-0539">Nucleus</keyword>
<dbReference type="RefSeq" id="XP_031766419.2">
    <property type="nucleotide sequence ID" value="XM_031910559.2"/>
</dbReference>
<dbReference type="GO" id="GO:0005634">
    <property type="term" value="C:nucleus"/>
    <property type="evidence" value="ECO:0007669"/>
    <property type="project" value="UniProtKB-SubCell"/>
</dbReference>
<feature type="domain" description="C2H2-type" evidence="10">
    <location>
        <begin position="183"/>
        <end position="212"/>
    </location>
</feature>
<feature type="domain" description="C2H2-type" evidence="10">
    <location>
        <begin position="213"/>
        <end position="240"/>
    </location>
</feature>
<gene>
    <name evidence="12 13 14" type="primary">LOC113510120</name>
</gene>
<evidence type="ECO:0000313" key="14">
    <source>
        <dbReference type="RefSeq" id="XP_052754791.1"/>
    </source>
</evidence>
<keyword evidence="6" id="KW-0238">DNA-binding</keyword>
<dbReference type="SMART" id="SM00355">
    <property type="entry name" value="ZnF_C2H2"/>
    <property type="match status" value="7"/>
</dbReference>
<dbReference type="SUPFAM" id="SSF57667">
    <property type="entry name" value="beta-beta-alpha zinc fingers"/>
    <property type="match status" value="4"/>
</dbReference>
<evidence type="ECO:0000313" key="13">
    <source>
        <dbReference type="RefSeq" id="XP_052754788.1"/>
    </source>
</evidence>
<dbReference type="GO" id="GO:0000978">
    <property type="term" value="F:RNA polymerase II cis-regulatory region sequence-specific DNA binding"/>
    <property type="evidence" value="ECO:0007669"/>
    <property type="project" value="TreeGrafter"/>
</dbReference>
<feature type="domain" description="C2H2-type" evidence="10">
    <location>
        <begin position="241"/>
        <end position="268"/>
    </location>
</feature>
<keyword evidence="11" id="KW-1185">Reference proteome</keyword>
<evidence type="ECO:0000256" key="4">
    <source>
        <dbReference type="ARBA" id="ARBA00022771"/>
    </source>
</evidence>
<dbReference type="InterPro" id="IPR013087">
    <property type="entry name" value="Znf_C2H2_type"/>
</dbReference>
<dbReference type="RefSeq" id="XP_052754788.1">
    <property type="nucleotide sequence ID" value="XM_052898828.1"/>
</dbReference>
<evidence type="ECO:0000256" key="1">
    <source>
        <dbReference type="ARBA" id="ARBA00004123"/>
    </source>
</evidence>
<dbReference type="InterPro" id="IPR036236">
    <property type="entry name" value="Znf_C2H2_sf"/>
</dbReference>
<dbReference type="KEGG" id="gmw:113510120"/>